<evidence type="ECO:0000313" key="5">
    <source>
        <dbReference type="Proteomes" id="UP000823660"/>
    </source>
</evidence>
<dbReference type="Gene3D" id="3.90.550.10">
    <property type="entry name" value="Spore Coat Polysaccharide Biosynthesis Protein SpsA, Chain A"/>
    <property type="match status" value="1"/>
</dbReference>
<dbReference type="SUPFAM" id="SSF53448">
    <property type="entry name" value="Nucleotide-diphospho-sugar transferases"/>
    <property type="match status" value="1"/>
</dbReference>
<evidence type="ECO:0000256" key="2">
    <source>
        <dbReference type="ARBA" id="ARBA00022679"/>
    </source>
</evidence>
<dbReference type="GO" id="GO:0016758">
    <property type="term" value="F:hexosyltransferase activity"/>
    <property type="evidence" value="ECO:0007669"/>
    <property type="project" value="UniProtKB-ARBA"/>
</dbReference>
<dbReference type="InterPro" id="IPR029044">
    <property type="entry name" value="Nucleotide-diphossugar_trans"/>
</dbReference>
<keyword evidence="2" id="KW-0808">Transferase</keyword>
<dbReference type="Proteomes" id="UP000823660">
    <property type="component" value="Unassembled WGS sequence"/>
</dbReference>
<protein>
    <submittedName>
        <fullName evidence="4">Glycosyltransferase</fullName>
    </submittedName>
</protein>
<reference evidence="4" key="1">
    <citation type="submission" date="2020-10" db="EMBL/GenBank/DDBJ databases">
        <authorList>
            <person name="Gilroy R."/>
        </authorList>
    </citation>
    <scope>NUCLEOTIDE SEQUENCE</scope>
    <source>
        <strain evidence="4">B1-15692</strain>
    </source>
</reference>
<comment type="caution">
    <text evidence="4">The sequence shown here is derived from an EMBL/GenBank/DDBJ whole genome shotgun (WGS) entry which is preliminary data.</text>
</comment>
<evidence type="ECO:0000259" key="3">
    <source>
        <dbReference type="Pfam" id="PF00535"/>
    </source>
</evidence>
<proteinExistence type="predicted"/>
<gene>
    <name evidence="4" type="ORF">IAB99_04255</name>
</gene>
<dbReference type="AlphaFoldDB" id="A0A9D9I845"/>
<dbReference type="InterPro" id="IPR001173">
    <property type="entry name" value="Glyco_trans_2-like"/>
</dbReference>
<sequence>MKVSFILPVYKVERYLDECVESIVAQTYRDIEVILVDDGSPDNCPSLCEQWANKDQRVKVIHKVNGGLSDARNVGLDNATGDYIIFVDSDDFWVSSSALQELMDTVQSYPECDFVGFNCSYFFNDTHTYKPWVKYDNSLGKPVDKNTAMRLLVASGTMPMSACLKVISRKSLSDIGLRFIKGTISEDIPWFIDLLDGSKECMFVNQYVYAYRQNRAGSITASGGEKSFNDVLNIIKSELDKIENRSFSQEAKNALYSFLAYEFCILLSLASKMPKEKRQDLLEYKWLLDYTNNPKVRKAAFVNKLFGIKATEWVLRYYNDKVRK</sequence>
<dbReference type="CDD" id="cd00761">
    <property type="entry name" value="Glyco_tranf_GTA_type"/>
    <property type="match status" value="1"/>
</dbReference>
<dbReference type="PANTHER" id="PTHR22916:SF51">
    <property type="entry name" value="GLYCOSYLTRANSFERASE EPSH-RELATED"/>
    <property type="match status" value="1"/>
</dbReference>
<dbReference type="PANTHER" id="PTHR22916">
    <property type="entry name" value="GLYCOSYLTRANSFERASE"/>
    <property type="match status" value="1"/>
</dbReference>
<organism evidence="4 5">
    <name type="scientific">Candidatus Cryptobacteroides faecipullorum</name>
    <dbReference type="NCBI Taxonomy" id="2840764"/>
    <lineage>
        <taxon>Bacteria</taxon>
        <taxon>Pseudomonadati</taxon>
        <taxon>Bacteroidota</taxon>
        <taxon>Bacteroidia</taxon>
        <taxon>Bacteroidales</taxon>
        <taxon>Candidatus Cryptobacteroides</taxon>
    </lineage>
</organism>
<evidence type="ECO:0000313" key="4">
    <source>
        <dbReference type="EMBL" id="MBO8466959.1"/>
    </source>
</evidence>
<dbReference type="EMBL" id="JADIMH010000022">
    <property type="protein sequence ID" value="MBO8466959.1"/>
    <property type="molecule type" value="Genomic_DNA"/>
</dbReference>
<keyword evidence="1" id="KW-0328">Glycosyltransferase</keyword>
<name>A0A9D9I845_9BACT</name>
<feature type="domain" description="Glycosyltransferase 2-like" evidence="3">
    <location>
        <begin position="4"/>
        <end position="175"/>
    </location>
</feature>
<reference evidence="4" key="2">
    <citation type="journal article" date="2021" name="PeerJ">
        <title>Extensive microbial diversity within the chicken gut microbiome revealed by metagenomics and culture.</title>
        <authorList>
            <person name="Gilroy R."/>
            <person name="Ravi A."/>
            <person name="Getino M."/>
            <person name="Pursley I."/>
            <person name="Horton D.L."/>
            <person name="Alikhan N.F."/>
            <person name="Baker D."/>
            <person name="Gharbi K."/>
            <person name="Hall N."/>
            <person name="Watson M."/>
            <person name="Adriaenssens E.M."/>
            <person name="Foster-Nyarko E."/>
            <person name="Jarju S."/>
            <person name="Secka A."/>
            <person name="Antonio M."/>
            <person name="Oren A."/>
            <person name="Chaudhuri R.R."/>
            <person name="La Ragione R."/>
            <person name="Hildebrand F."/>
            <person name="Pallen M.J."/>
        </authorList>
    </citation>
    <scope>NUCLEOTIDE SEQUENCE</scope>
    <source>
        <strain evidence="4">B1-15692</strain>
    </source>
</reference>
<dbReference type="Pfam" id="PF00535">
    <property type="entry name" value="Glycos_transf_2"/>
    <property type="match status" value="1"/>
</dbReference>
<evidence type="ECO:0000256" key="1">
    <source>
        <dbReference type="ARBA" id="ARBA00022676"/>
    </source>
</evidence>
<accession>A0A9D9I845</accession>